<comment type="subunit">
    <text evidence="2">The complex is composed of two ATP-binding proteins (CysA), two transmembrane proteins (CysT and CysW) and a solute-binding protein (CysP).</text>
</comment>
<evidence type="ECO:0000256" key="2">
    <source>
        <dbReference type="ARBA" id="ARBA00011779"/>
    </source>
</evidence>
<keyword evidence="14" id="KW-1185">Reference proteome</keyword>
<name>A0A2S9QP13_9MICO</name>
<proteinExistence type="inferred from homology"/>
<dbReference type="NCBIfam" id="TIGR02141">
    <property type="entry name" value="modB_ABC"/>
    <property type="match status" value="1"/>
</dbReference>
<organism evidence="13 14">
    <name type="scientific">Leucobacter massiliensis</name>
    <dbReference type="NCBI Taxonomy" id="1686285"/>
    <lineage>
        <taxon>Bacteria</taxon>
        <taxon>Bacillati</taxon>
        <taxon>Actinomycetota</taxon>
        <taxon>Actinomycetes</taxon>
        <taxon>Micrococcales</taxon>
        <taxon>Microbacteriaceae</taxon>
        <taxon>Leucobacter</taxon>
    </lineage>
</organism>
<evidence type="ECO:0000256" key="1">
    <source>
        <dbReference type="ARBA" id="ARBA00004141"/>
    </source>
</evidence>
<evidence type="ECO:0000256" key="10">
    <source>
        <dbReference type="RuleBase" id="RU363032"/>
    </source>
</evidence>
<keyword evidence="5 10" id="KW-0812">Transmembrane</keyword>
<comment type="subcellular location">
    <subcellularLocation>
        <location evidence="10">Cell membrane</location>
        <topology evidence="10">Multi-pass membrane protein</topology>
    </subcellularLocation>
    <subcellularLocation>
        <location evidence="1">Membrane</location>
        <topology evidence="1">Multi-pass membrane protein</topology>
    </subcellularLocation>
</comment>
<feature type="transmembrane region" description="Helical" evidence="10">
    <location>
        <begin position="125"/>
        <end position="148"/>
    </location>
</feature>
<feature type="transmembrane region" description="Helical" evidence="10">
    <location>
        <begin position="169"/>
        <end position="194"/>
    </location>
</feature>
<feature type="transmembrane region" description="Helical" evidence="10">
    <location>
        <begin position="232"/>
        <end position="250"/>
    </location>
</feature>
<dbReference type="NCBIfam" id="TIGR01581">
    <property type="entry name" value="Mo_ABC_porter"/>
    <property type="match status" value="1"/>
</dbReference>
<evidence type="ECO:0000259" key="12">
    <source>
        <dbReference type="PROSITE" id="PS50928"/>
    </source>
</evidence>
<dbReference type="Pfam" id="PF00528">
    <property type="entry name" value="BPD_transp_1"/>
    <property type="match status" value="1"/>
</dbReference>
<comment type="function">
    <text evidence="11">Part of the binding-protein-dependent transport system for molybdenum; probably responsible for the translocation of the substrate across the membrane.</text>
</comment>
<dbReference type="SUPFAM" id="SSF161098">
    <property type="entry name" value="MetI-like"/>
    <property type="match status" value="1"/>
</dbReference>
<evidence type="ECO:0000256" key="3">
    <source>
        <dbReference type="ARBA" id="ARBA00022448"/>
    </source>
</evidence>
<dbReference type="EMBL" id="MWZD01000017">
    <property type="protein sequence ID" value="PRI11325.1"/>
    <property type="molecule type" value="Genomic_DNA"/>
</dbReference>
<evidence type="ECO:0000256" key="6">
    <source>
        <dbReference type="ARBA" id="ARBA00022989"/>
    </source>
</evidence>
<dbReference type="GO" id="GO:0015098">
    <property type="term" value="F:molybdate ion transmembrane transporter activity"/>
    <property type="evidence" value="ECO:0007669"/>
    <property type="project" value="UniProtKB-UniRule"/>
</dbReference>
<feature type="transmembrane region" description="Helical" evidence="10">
    <location>
        <begin position="47"/>
        <end position="71"/>
    </location>
</feature>
<sequence>MPRAVLLPAALAATLLLLPLAALLLRVDWALVPTTLASPEALSALGLSLGTAAVATLLCLLLGVPLALVISRASGALATVLRALTTLPLVLPPLVGGLALLSLLGRGGLLGDALAGLGVRVPFTTAAVIIAQTFVSLPFLVIAVEGALRGLDGAYERTAESLGAGPWTVLRRVTLPLLAPSLAAGTILCFTRALGEFGATALFAGNSPGTTRTVPLAIYTAFNGAGVSQDTALALSLLLVLLAVAALLCLRSRSPQAAAS</sequence>
<keyword evidence="6 10" id="KW-1133">Transmembrane helix</keyword>
<keyword evidence="8 10" id="KW-0472">Membrane</keyword>
<dbReference type="InterPro" id="IPR011867">
    <property type="entry name" value="ModB_ABC"/>
</dbReference>
<dbReference type="OrthoDB" id="9774448at2"/>
<dbReference type="GO" id="GO:0015419">
    <property type="term" value="F:ABC-type sulfate transporter activity"/>
    <property type="evidence" value="ECO:0007669"/>
    <property type="project" value="InterPro"/>
</dbReference>
<dbReference type="InterPro" id="IPR006469">
    <property type="entry name" value="NifC_ABC_porter"/>
</dbReference>
<evidence type="ECO:0000313" key="14">
    <source>
        <dbReference type="Proteomes" id="UP000238650"/>
    </source>
</evidence>
<evidence type="ECO:0000256" key="11">
    <source>
        <dbReference type="RuleBase" id="RU365097"/>
    </source>
</evidence>
<evidence type="ECO:0000256" key="4">
    <source>
        <dbReference type="ARBA" id="ARBA00022505"/>
    </source>
</evidence>
<dbReference type="PANTHER" id="PTHR30406:SF8">
    <property type="entry name" value="SULFATE TRANSPORT SYSTEM PERMEASE PROTEIN CYST"/>
    <property type="match status" value="1"/>
</dbReference>
<dbReference type="AlphaFoldDB" id="A0A2S9QP13"/>
<protein>
    <recommendedName>
        <fullName evidence="11">Molybdenum transport system permease</fullName>
    </recommendedName>
</protein>
<comment type="function">
    <text evidence="9">Part of the ABC transporter complex CysAWTP (TC 3.A.1.6.1) involved in sulfate/thiosulfate import. Probably responsible for the translocation of the substrate across the membrane.</text>
</comment>
<keyword evidence="4 11" id="KW-0500">Molybdenum</keyword>
<gene>
    <name evidence="13" type="ORF">B4915_07160</name>
</gene>
<dbReference type="InterPro" id="IPR005667">
    <property type="entry name" value="Sulph_transpt2"/>
</dbReference>
<keyword evidence="11" id="KW-1003">Cell membrane</keyword>
<dbReference type="PROSITE" id="PS50928">
    <property type="entry name" value="ABC_TM1"/>
    <property type="match status" value="1"/>
</dbReference>
<dbReference type="Gene3D" id="1.10.3720.10">
    <property type="entry name" value="MetI-like"/>
    <property type="match status" value="1"/>
</dbReference>
<dbReference type="CDD" id="cd06261">
    <property type="entry name" value="TM_PBP2"/>
    <property type="match status" value="1"/>
</dbReference>
<evidence type="ECO:0000256" key="5">
    <source>
        <dbReference type="ARBA" id="ARBA00022692"/>
    </source>
</evidence>
<dbReference type="Proteomes" id="UP000238650">
    <property type="component" value="Unassembled WGS sequence"/>
</dbReference>
<dbReference type="InterPro" id="IPR035906">
    <property type="entry name" value="MetI-like_sf"/>
</dbReference>
<feature type="transmembrane region" description="Helical" evidence="10">
    <location>
        <begin position="83"/>
        <end position="105"/>
    </location>
</feature>
<evidence type="ECO:0000256" key="8">
    <source>
        <dbReference type="ARBA" id="ARBA00023136"/>
    </source>
</evidence>
<dbReference type="InterPro" id="IPR000515">
    <property type="entry name" value="MetI-like"/>
</dbReference>
<comment type="similarity">
    <text evidence="11">Belongs to the binding-protein-dependent transport system permease family. CysTW subfamily.</text>
</comment>
<keyword evidence="7" id="KW-0764">Sulfate transport</keyword>
<dbReference type="PANTHER" id="PTHR30406">
    <property type="entry name" value="SULFATE TRANSPORT SYSTEM PERMEASE PROTEIN"/>
    <property type="match status" value="1"/>
</dbReference>
<evidence type="ECO:0000313" key="13">
    <source>
        <dbReference type="EMBL" id="PRI11325.1"/>
    </source>
</evidence>
<dbReference type="GO" id="GO:0005886">
    <property type="term" value="C:plasma membrane"/>
    <property type="evidence" value="ECO:0007669"/>
    <property type="project" value="UniProtKB-SubCell"/>
</dbReference>
<reference evidence="13 14" key="1">
    <citation type="journal article" date="2017" name="New Microbes New Infect">
        <title>Genome sequence of 'Leucobacter massiliensis' sp. nov. isolated from human pharynx after travel to the 2014 Hajj.</title>
        <authorList>
            <person name="Leangapichart T."/>
            <person name="Gautret P."/>
            <person name="Nguyen T.T."/>
            <person name="Armstrong N."/>
            <person name="Rolain J.M."/>
        </authorList>
    </citation>
    <scope>NUCLEOTIDE SEQUENCE [LARGE SCALE GENOMIC DNA]</scope>
    <source>
        <strain evidence="13 14">122RC15</strain>
    </source>
</reference>
<evidence type="ECO:0000256" key="7">
    <source>
        <dbReference type="ARBA" id="ARBA00023032"/>
    </source>
</evidence>
<evidence type="ECO:0000256" key="9">
    <source>
        <dbReference type="ARBA" id="ARBA00025323"/>
    </source>
</evidence>
<comment type="caution">
    <text evidence="13">The sequence shown here is derived from an EMBL/GenBank/DDBJ whole genome shotgun (WGS) entry which is preliminary data.</text>
</comment>
<accession>A0A2S9QP13</accession>
<feature type="domain" description="ABC transmembrane type-1" evidence="12">
    <location>
        <begin position="45"/>
        <end position="250"/>
    </location>
</feature>
<keyword evidence="3 10" id="KW-0813">Transport</keyword>